<sequence length="658" mass="70751">MWKVRPAHSCFGCCTLTVGVEATCFLSLLVQVTIISLCSSAETLSLVGLKVSPQIQVICASWALAGIPVVIAAGVGVLYHVDHLLRTFFWYLVISFPLGISVPAWLLLSGKVCDSVVEDEIQRLGSAFVCGFTETFVFMWTTVAALLHAYLIYVVWSAAEEITEMTYNSVALSAYSNKLQFMASMGEAAAPGMPSVPVMMPGLTASRAMAEEDLREEAAPRATEAYVIAAQGQALELQCILLPPMTETLVEVEISHCGLSRADMHMRDNAWGVSDFPLVVGHEGYGTVSKVGSKVQSLKVGDKVGIGWIRDSCRLCSACGEGSEHLCESGYQGTFLGSSAGPFGKIPSNEFGGCFSRIVRIEESFAFLIPPNLPPEVACPLMGAGTTMYEPLCTWVKPGASVGIGSLGGLGTLGVLLAKKIGAKVTVFSQNHEKRQRALDLGADDFVDTSSTISMLRAANSIDVFIDTCPVNQDLDEMLRLCKINGTLVRVGIPFVQEEARASWHPLIFSAKKVTGSIACGTKHTKEMLHLVANDDFSKTPWAVAKVMPFSEVNEAMRFAQPDTALPPPPHEHKQPGEGGNPQSFFPAPTSDVDFKSAPRVPRDVPAQNEESHTIREEPPMDKDPTPQSERKPTPQSARSVGAPQSFFPSPSSGVDFA</sequence>
<keyword evidence="2 5" id="KW-0479">Metal-binding</keyword>
<dbReference type="OrthoDB" id="424133at2759"/>
<dbReference type="Pfam" id="PF08240">
    <property type="entry name" value="ADH_N"/>
    <property type="match status" value="1"/>
</dbReference>
<dbReference type="InterPro" id="IPR047109">
    <property type="entry name" value="CAD-like"/>
</dbReference>
<dbReference type="EMBL" id="CAJNDS010002442">
    <property type="protein sequence ID" value="CAE7476856.1"/>
    <property type="molecule type" value="Genomic_DNA"/>
</dbReference>
<feature type="compositionally biased region" description="Basic and acidic residues" evidence="6">
    <location>
        <begin position="593"/>
        <end position="603"/>
    </location>
</feature>
<evidence type="ECO:0000256" key="2">
    <source>
        <dbReference type="ARBA" id="ARBA00022723"/>
    </source>
</evidence>
<dbReference type="SUPFAM" id="SSF50129">
    <property type="entry name" value="GroES-like"/>
    <property type="match status" value="1"/>
</dbReference>
<dbReference type="Gene3D" id="3.90.180.10">
    <property type="entry name" value="Medium-chain alcohol dehydrogenases, catalytic domain"/>
    <property type="match status" value="1"/>
</dbReference>
<keyword evidence="10" id="KW-1185">Reference proteome</keyword>
<dbReference type="Gene3D" id="3.40.50.720">
    <property type="entry name" value="NAD(P)-binding Rossmann-like Domain"/>
    <property type="match status" value="1"/>
</dbReference>
<protein>
    <submittedName>
        <fullName evidence="9">AdhC2 protein</fullName>
    </submittedName>
</protein>
<dbReference type="GO" id="GO:0016616">
    <property type="term" value="F:oxidoreductase activity, acting on the CH-OH group of donors, NAD or NADP as acceptor"/>
    <property type="evidence" value="ECO:0007669"/>
    <property type="project" value="InterPro"/>
</dbReference>
<keyword evidence="7" id="KW-0472">Membrane</keyword>
<evidence type="ECO:0000256" key="6">
    <source>
        <dbReference type="SAM" id="MobiDB-lite"/>
    </source>
</evidence>
<dbReference type="InterPro" id="IPR013154">
    <property type="entry name" value="ADH-like_N"/>
</dbReference>
<evidence type="ECO:0000256" key="3">
    <source>
        <dbReference type="ARBA" id="ARBA00022833"/>
    </source>
</evidence>
<dbReference type="Pfam" id="PF00107">
    <property type="entry name" value="ADH_zinc_N"/>
    <property type="match status" value="1"/>
</dbReference>
<accession>A0A812SBZ1</accession>
<dbReference type="InterPro" id="IPR020843">
    <property type="entry name" value="ER"/>
</dbReference>
<evidence type="ECO:0000256" key="7">
    <source>
        <dbReference type="SAM" id="Phobius"/>
    </source>
</evidence>
<feature type="transmembrane region" description="Helical" evidence="7">
    <location>
        <begin position="128"/>
        <end position="156"/>
    </location>
</feature>
<dbReference type="InterPro" id="IPR013149">
    <property type="entry name" value="ADH-like_C"/>
</dbReference>
<feature type="compositionally biased region" description="Polar residues" evidence="6">
    <location>
        <begin position="647"/>
        <end position="658"/>
    </location>
</feature>
<name>A0A812SBZ1_9DINO</name>
<feature type="compositionally biased region" description="Basic and acidic residues" evidence="6">
    <location>
        <begin position="610"/>
        <end position="633"/>
    </location>
</feature>
<evidence type="ECO:0000256" key="4">
    <source>
        <dbReference type="ARBA" id="ARBA00023002"/>
    </source>
</evidence>
<keyword evidence="7" id="KW-1133">Transmembrane helix</keyword>
<gene>
    <name evidence="9" type="primary">adhC2</name>
    <name evidence="9" type="ORF">SNAT2548_LOCUS26787</name>
</gene>
<keyword evidence="3 5" id="KW-0862">Zinc</keyword>
<evidence type="ECO:0000256" key="5">
    <source>
        <dbReference type="RuleBase" id="RU361277"/>
    </source>
</evidence>
<dbReference type="InterPro" id="IPR002328">
    <property type="entry name" value="ADH_Zn_CS"/>
</dbReference>
<dbReference type="AlphaFoldDB" id="A0A812SBZ1"/>
<organism evidence="9 10">
    <name type="scientific">Symbiodinium natans</name>
    <dbReference type="NCBI Taxonomy" id="878477"/>
    <lineage>
        <taxon>Eukaryota</taxon>
        <taxon>Sar</taxon>
        <taxon>Alveolata</taxon>
        <taxon>Dinophyceae</taxon>
        <taxon>Suessiales</taxon>
        <taxon>Symbiodiniaceae</taxon>
        <taxon>Symbiodinium</taxon>
    </lineage>
</organism>
<keyword evidence="7" id="KW-0812">Transmembrane</keyword>
<feature type="domain" description="Enoyl reductase (ER)" evidence="8">
    <location>
        <begin position="232"/>
        <end position="566"/>
    </location>
</feature>
<dbReference type="InterPro" id="IPR011032">
    <property type="entry name" value="GroES-like_sf"/>
</dbReference>
<dbReference type="SUPFAM" id="SSF51735">
    <property type="entry name" value="NAD(P)-binding Rossmann-fold domains"/>
    <property type="match status" value="1"/>
</dbReference>
<keyword evidence="4" id="KW-0560">Oxidoreductase</keyword>
<feature type="transmembrane region" description="Helical" evidence="7">
    <location>
        <begin position="61"/>
        <end position="81"/>
    </location>
</feature>
<proteinExistence type="inferred from homology"/>
<comment type="caution">
    <text evidence="9">The sequence shown here is derived from an EMBL/GenBank/DDBJ whole genome shotgun (WGS) entry which is preliminary data.</text>
</comment>
<feature type="region of interest" description="Disordered" evidence="6">
    <location>
        <begin position="561"/>
        <end position="658"/>
    </location>
</feature>
<dbReference type="Proteomes" id="UP000604046">
    <property type="component" value="Unassembled WGS sequence"/>
</dbReference>
<dbReference type="PROSITE" id="PS00059">
    <property type="entry name" value="ADH_ZINC"/>
    <property type="match status" value="1"/>
</dbReference>
<evidence type="ECO:0000313" key="9">
    <source>
        <dbReference type="EMBL" id="CAE7476856.1"/>
    </source>
</evidence>
<evidence type="ECO:0000313" key="10">
    <source>
        <dbReference type="Proteomes" id="UP000604046"/>
    </source>
</evidence>
<reference evidence="9" key="1">
    <citation type="submission" date="2021-02" db="EMBL/GenBank/DDBJ databases">
        <authorList>
            <person name="Dougan E. K."/>
            <person name="Rhodes N."/>
            <person name="Thang M."/>
            <person name="Chan C."/>
        </authorList>
    </citation>
    <scope>NUCLEOTIDE SEQUENCE</scope>
</reference>
<evidence type="ECO:0000259" key="8">
    <source>
        <dbReference type="SMART" id="SM00829"/>
    </source>
</evidence>
<feature type="transmembrane region" description="Helical" evidence="7">
    <location>
        <begin position="87"/>
        <end position="108"/>
    </location>
</feature>
<dbReference type="PANTHER" id="PTHR42683">
    <property type="entry name" value="ALDEHYDE REDUCTASE"/>
    <property type="match status" value="1"/>
</dbReference>
<comment type="similarity">
    <text evidence="5">Belongs to the zinc-containing alcohol dehydrogenase family.</text>
</comment>
<comment type="cofactor">
    <cofactor evidence="1 5">
        <name>Zn(2+)</name>
        <dbReference type="ChEBI" id="CHEBI:29105"/>
    </cofactor>
</comment>
<dbReference type="SMART" id="SM00829">
    <property type="entry name" value="PKS_ER"/>
    <property type="match status" value="1"/>
</dbReference>
<dbReference type="InterPro" id="IPR036291">
    <property type="entry name" value="NAD(P)-bd_dom_sf"/>
</dbReference>
<evidence type="ECO:0000256" key="1">
    <source>
        <dbReference type="ARBA" id="ARBA00001947"/>
    </source>
</evidence>
<dbReference type="FunFam" id="3.40.50.720:FF:000022">
    <property type="entry name" value="Cinnamyl alcohol dehydrogenase"/>
    <property type="match status" value="1"/>
</dbReference>
<dbReference type="GO" id="GO:0008270">
    <property type="term" value="F:zinc ion binding"/>
    <property type="evidence" value="ECO:0007669"/>
    <property type="project" value="InterPro"/>
</dbReference>